<proteinExistence type="predicted"/>
<dbReference type="EMBL" id="JAHRHJ020000001">
    <property type="protein sequence ID" value="KAH9332143.1"/>
    <property type="molecule type" value="Genomic_DNA"/>
</dbReference>
<dbReference type="Proteomes" id="UP000824469">
    <property type="component" value="Unassembled WGS sequence"/>
</dbReference>
<organism evidence="1 2">
    <name type="scientific">Taxus chinensis</name>
    <name type="common">Chinese yew</name>
    <name type="synonym">Taxus wallichiana var. chinensis</name>
    <dbReference type="NCBI Taxonomy" id="29808"/>
    <lineage>
        <taxon>Eukaryota</taxon>
        <taxon>Viridiplantae</taxon>
        <taxon>Streptophyta</taxon>
        <taxon>Embryophyta</taxon>
        <taxon>Tracheophyta</taxon>
        <taxon>Spermatophyta</taxon>
        <taxon>Pinopsida</taxon>
        <taxon>Pinidae</taxon>
        <taxon>Conifers II</taxon>
        <taxon>Cupressales</taxon>
        <taxon>Taxaceae</taxon>
        <taxon>Taxus</taxon>
    </lineage>
</organism>
<accession>A0AA38H0V5</accession>
<protein>
    <submittedName>
        <fullName evidence="1">Uncharacterized protein</fullName>
    </submittedName>
</protein>
<sequence length="94" mass="10632">WSSIGTCYRTISRALSTAVVLGVAKRKCWPYLSLVVAFRAIRYEDKGYFSIGTLTNGSKDEVGLTWGQIWSCEAVDYLSNFYFMPTIGFQELAR</sequence>
<dbReference type="AlphaFoldDB" id="A0AA38H0V5"/>
<feature type="non-terminal residue" evidence="1">
    <location>
        <position position="94"/>
    </location>
</feature>
<feature type="non-terminal residue" evidence="1">
    <location>
        <position position="1"/>
    </location>
</feature>
<name>A0AA38H0V5_TAXCH</name>
<evidence type="ECO:0000313" key="1">
    <source>
        <dbReference type="EMBL" id="KAH9332143.1"/>
    </source>
</evidence>
<gene>
    <name evidence="1" type="ORF">KI387_043724</name>
</gene>
<reference evidence="1 2" key="1">
    <citation type="journal article" date="2021" name="Nat. Plants">
        <title>The Taxus genome provides insights into paclitaxel biosynthesis.</title>
        <authorList>
            <person name="Xiong X."/>
            <person name="Gou J."/>
            <person name="Liao Q."/>
            <person name="Li Y."/>
            <person name="Zhou Q."/>
            <person name="Bi G."/>
            <person name="Li C."/>
            <person name="Du R."/>
            <person name="Wang X."/>
            <person name="Sun T."/>
            <person name="Guo L."/>
            <person name="Liang H."/>
            <person name="Lu P."/>
            <person name="Wu Y."/>
            <person name="Zhang Z."/>
            <person name="Ro D.K."/>
            <person name="Shang Y."/>
            <person name="Huang S."/>
            <person name="Yan J."/>
        </authorList>
    </citation>
    <scope>NUCLEOTIDE SEQUENCE [LARGE SCALE GENOMIC DNA]</scope>
    <source>
        <strain evidence="1">Ta-2019</strain>
    </source>
</reference>
<evidence type="ECO:0000313" key="2">
    <source>
        <dbReference type="Proteomes" id="UP000824469"/>
    </source>
</evidence>
<comment type="caution">
    <text evidence="1">The sequence shown here is derived from an EMBL/GenBank/DDBJ whole genome shotgun (WGS) entry which is preliminary data.</text>
</comment>
<keyword evidence="2" id="KW-1185">Reference proteome</keyword>